<sequence>MSSSAPGGPRRSNRKRDVVDYSDTKSSLPPPAKKRKTGKEGGKGRKRKDDDDDEHVERSEKTSEDNEADDQESPLDSAAEDDFLLDYTPYLAQPSNSELSGQPTALLEKRSEAAVHLDRNLSSVSNVEKVFEALHAHNHRMSQQEV</sequence>
<keyword evidence="3" id="KW-1185">Reference proteome</keyword>
<gene>
    <name evidence="2" type="ORF">LTR36_006499</name>
</gene>
<evidence type="ECO:0000313" key="2">
    <source>
        <dbReference type="EMBL" id="KAK4549502.1"/>
    </source>
</evidence>
<name>A0AAV9JVC9_9PEZI</name>
<evidence type="ECO:0000313" key="3">
    <source>
        <dbReference type="Proteomes" id="UP001324427"/>
    </source>
</evidence>
<dbReference type="EMBL" id="JAVFHQ010000004">
    <property type="protein sequence ID" value="KAK4549502.1"/>
    <property type="molecule type" value="Genomic_DNA"/>
</dbReference>
<accession>A0AAV9JVC9</accession>
<dbReference type="Proteomes" id="UP001324427">
    <property type="component" value="Unassembled WGS sequence"/>
</dbReference>
<feature type="region of interest" description="Disordered" evidence="1">
    <location>
        <begin position="1"/>
        <end position="103"/>
    </location>
</feature>
<feature type="compositionally biased region" description="Acidic residues" evidence="1">
    <location>
        <begin position="65"/>
        <end position="84"/>
    </location>
</feature>
<protein>
    <submittedName>
        <fullName evidence="2">Uncharacterized protein</fullName>
    </submittedName>
</protein>
<proteinExistence type="predicted"/>
<comment type="caution">
    <text evidence="2">The sequence shown here is derived from an EMBL/GenBank/DDBJ whole genome shotgun (WGS) entry which is preliminary data.</text>
</comment>
<organism evidence="2 3">
    <name type="scientific">Oleoguttula mirabilis</name>
    <dbReference type="NCBI Taxonomy" id="1507867"/>
    <lineage>
        <taxon>Eukaryota</taxon>
        <taxon>Fungi</taxon>
        <taxon>Dikarya</taxon>
        <taxon>Ascomycota</taxon>
        <taxon>Pezizomycotina</taxon>
        <taxon>Dothideomycetes</taxon>
        <taxon>Dothideomycetidae</taxon>
        <taxon>Mycosphaerellales</taxon>
        <taxon>Teratosphaeriaceae</taxon>
        <taxon>Oleoguttula</taxon>
    </lineage>
</organism>
<reference evidence="2 3" key="1">
    <citation type="submission" date="2021-11" db="EMBL/GenBank/DDBJ databases">
        <title>Black yeast isolated from Biological Soil Crust.</title>
        <authorList>
            <person name="Kurbessoian T."/>
        </authorList>
    </citation>
    <scope>NUCLEOTIDE SEQUENCE [LARGE SCALE GENOMIC DNA]</scope>
    <source>
        <strain evidence="2 3">CCFEE 5522</strain>
    </source>
</reference>
<feature type="compositionally biased region" description="Basic and acidic residues" evidence="1">
    <location>
        <begin position="38"/>
        <end position="64"/>
    </location>
</feature>
<feature type="compositionally biased region" description="Polar residues" evidence="1">
    <location>
        <begin position="93"/>
        <end position="103"/>
    </location>
</feature>
<evidence type="ECO:0000256" key="1">
    <source>
        <dbReference type="SAM" id="MobiDB-lite"/>
    </source>
</evidence>
<dbReference type="AlphaFoldDB" id="A0AAV9JVC9"/>